<evidence type="ECO:0000313" key="3">
    <source>
        <dbReference type="EMBL" id="EMJ96148.1"/>
    </source>
</evidence>
<keyword evidence="1" id="KW-0597">Phosphoprotein</keyword>
<dbReference type="PROSITE" id="PS50110">
    <property type="entry name" value="RESPONSE_REGULATORY"/>
    <property type="match status" value="1"/>
</dbReference>
<evidence type="ECO:0000259" key="2">
    <source>
        <dbReference type="PROSITE" id="PS50110"/>
    </source>
</evidence>
<dbReference type="InterPro" id="IPR001789">
    <property type="entry name" value="Sig_transdc_resp-reg_receiver"/>
</dbReference>
<dbReference type="AlphaFoldDB" id="M6D4J2"/>
<dbReference type="InterPro" id="IPR011006">
    <property type="entry name" value="CheY-like_superfamily"/>
</dbReference>
<evidence type="ECO:0000313" key="4">
    <source>
        <dbReference type="Proteomes" id="UP000011988"/>
    </source>
</evidence>
<dbReference type="PANTHER" id="PTHR43228">
    <property type="entry name" value="TWO-COMPONENT RESPONSE REGULATOR"/>
    <property type="match status" value="1"/>
</dbReference>
<sequence length="116" mass="12670">MIVDDSTIVRMVIERYLKLTKLEIVAQASNGIQAIELFKVHKPDIVTLDITMPEMDGLAALGEMLKIKPDAKIIMISALTSKTTVVKAVNAGAVSYLIKPLLAHKLTDTLKKILGE</sequence>
<proteinExistence type="predicted"/>
<dbReference type="Proteomes" id="UP000011988">
    <property type="component" value="Unassembled WGS sequence"/>
</dbReference>
<evidence type="ECO:0000256" key="1">
    <source>
        <dbReference type="PROSITE-ProRule" id="PRU00169"/>
    </source>
</evidence>
<dbReference type="Gene3D" id="3.40.50.2300">
    <property type="match status" value="1"/>
</dbReference>
<dbReference type="GO" id="GO:0000160">
    <property type="term" value="P:phosphorelay signal transduction system"/>
    <property type="evidence" value="ECO:0007669"/>
    <property type="project" value="InterPro"/>
</dbReference>
<dbReference type="SMART" id="SM00448">
    <property type="entry name" value="REC"/>
    <property type="match status" value="1"/>
</dbReference>
<name>M6D4J2_9LEPT</name>
<protein>
    <submittedName>
        <fullName evidence="3">Putative chemotaxis protein Chey</fullName>
    </submittedName>
</protein>
<dbReference type="InterPro" id="IPR052048">
    <property type="entry name" value="ST_Response_Regulator"/>
</dbReference>
<dbReference type="Pfam" id="PF00072">
    <property type="entry name" value="Response_reg"/>
    <property type="match status" value="1"/>
</dbReference>
<accession>M6D4J2</accession>
<comment type="caution">
    <text evidence="3">The sequence shown here is derived from an EMBL/GenBank/DDBJ whole genome shotgun (WGS) entry which is preliminary data.</text>
</comment>
<dbReference type="SUPFAM" id="SSF52172">
    <property type="entry name" value="CheY-like"/>
    <property type="match status" value="1"/>
</dbReference>
<reference evidence="3 4" key="1">
    <citation type="submission" date="2013-01" db="EMBL/GenBank/DDBJ databases">
        <authorList>
            <person name="Harkins D.M."/>
            <person name="Durkin A.S."/>
            <person name="Brinkac L.M."/>
            <person name="Haft D.H."/>
            <person name="Selengut J.D."/>
            <person name="Sanka R."/>
            <person name="DePew J."/>
            <person name="Purushe J."/>
            <person name="Galloway R.L."/>
            <person name="Vinetz J.M."/>
            <person name="Sutton G.G."/>
            <person name="Nierman W.C."/>
            <person name="Fouts D.E."/>
        </authorList>
    </citation>
    <scope>NUCLEOTIDE SEQUENCE [LARGE SCALE GENOMIC DNA]</scope>
    <source>
        <strain evidence="3 4">79601</strain>
    </source>
</reference>
<gene>
    <name evidence="3" type="ORF">LEP1GSC194_0321</name>
</gene>
<dbReference type="PANTHER" id="PTHR43228:SF1">
    <property type="entry name" value="TWO-COMPONENT RESPONSE REGULATOR ARR22"/>
    <property type="match status" value="1"/>
</dbReference>
<dbReference type="PATRIC" id="fig|1218565.3.peg.1310"/>
<feature type="domain" description="Response regulatory" evidence="2">
    <location>
        <begin position="1"/>
        <end position="114"/>
    </location>
</feature>
<organism evidence="3 4">
    <name type="scientific">Leptospira alstonii serovar Sichuan str. 79601</name>
    <dbReference type="NCBI Taxonomy" id="1218565"/>
    <lineage>
        <taxon>Bacteria</taxon>
        <taxon>Pseudomonadati</taxon>
        <taxon>Spirochaetota</taxon>
        <taxon>Spirochaetia</taxon>
        <taxon>Leptospirales</taxon>
        <taxon>Leptospiraceae</taxon>
        <taxon>Leptospira</taxon>
    </lineage>
</organism>
<dbReference type="EMBL" id="ANIK01000028">
    <property type="protein sequence ID" value="EMJ96148.1"/>
    <property type="molecule type" value="Genomic_DNA"/>
</dbReference>
<feature type="modified residue" description="4-aspartylphosphate" evidence="1">
    <location>
        <position position="49"/>
    </location>
</feature>